<dbReference type="InterPro" id="IPR011990">
    <property type="entry name" value="TPR-like_helical_dom_sf"/>
</dbReference>
<proteinExistence type="predicted"/>
<dbReference type="InterPro" id="IPR031325">
    <property type="entry name" value="RHS_repeat"/>
</dbReference>
<dbReference type="GO" id="GO:0005524">
    <property type="term" value="F:ATP binding"/>
    <property type="evidence" value="ECO:0007669"/>
    <property type="project" value="InterPro"/>
</dbReference>
<dbReference type="GO" id="GO:0006508">
    <property type="term" value="P:proteolysis"/>
    <property type="evidence" value="ECO:0007669"/>
    <property type="project" value="InterPro"/>
</dbReference>
<dbReference type="KEGG" id="puo:RZN69_03785"/>
<dbReference type="InterPro" id="IPR005074">
    <property type="entry name" value="Peptidase_C39"/>
</dbReference>
<dbReference type="InterPro" id="IPR050708">
    <property type="entry name" value="T6SS_VgrG/RHS"/>
</dbReference>
<dbReference type="Pfam" id="PF03412">
    <property type="entry name" value="Peptidase_C39"/>
    <property type="match status" value="1"/>
</dbReference>
<accession>A0AAQ3QWS9</accession>
<dbReference type="RefSeq" id="WP_317834682.1">
    <property type="nucleotide sequence ID" value="NZ_CP136920.1"/>
</dbReference>
<dbReference type="Pfam" id="PF22322">
    <property type="entry name" value="DUF6973"/>
    <property type="match status" value="1"/>
</dbReference>
<dbReference type="PROSITE" id="PS50990">
    <property type="entry name" value="PEPTIDASE_C39"/>
    <property type="match status" value="1"/>
</dbReference>
<name>A0AAQ3QWS9_9BACT</name>
<dbReference type="CDD" id="cd02259">
    <property type="entry name" value="Peptidase_C39_like"/>
    <property type="match status" value="1"/>
</dbReference>
<dbReference type="InterPro" id="IPR008969">
    <property type="entry name" value="CarboxyPept-like_regulatory"/>
</dbReference>
<organism evidence="3 4">
    <name type="scientific">Rubellicoccus peritrichatus</name>
    <dbReference type="NCBI Taxonomy" id="3080537"/>
    <lineage>
        <taxon>Bacteria</taxon>
        <taxon>Pseudomonadati</taxon>
        <taxon>Verrucomicrobiota</taxon>
        <taxon>Opitutia</taxon>
        <taxon>Puniceicoccales</taxon>
        <taxon>Cerasicoccaceae</taxon>
        <taxon>Rubellicoccus</taxon>
    </lineage>
</organism>
<feature type="domain" description="Peptidase C39" evidence="2">
    <location>
        <begin position="258"/>
        <end position="380"/>
    </location>
</feature>
<dbReference type="PANTHER" id="PTHR32305">
    <property type="match status" value="1"/>
</dbReference>
<dbReference type="InterPro" id="IPR054246">
    <property type="entry name" value="DUF6973"/>
</dbReference>
<sequence length="1814" mass="202916">MNRYAVIKFLVFTSLALVSVGLHAKKKERITRAEIHAKCAEMERGPLARFEQDTVTASERKTKLQAVEQTVRNRSAYGDRITLRALDLTKIPCEKELRMCGQLGSPLSPTGNAEPLKIRDPKKRKKQAEDNWLFGYAMENWNKHDYKDAVEIFKEHRKEFGDDSPWAGESELHMGCEAQFNGRWGEAEQCFQWILDNTEVGSDIYQKAKLRLSVMYLEKGEIQTGIDSFAQMLETETSWERRTYAQSWMRQMSLYKGHLASIRNCGNKCLAEVLEMQGDTEKAKRLRLEPASGEFGFSLGELAAVAVEEGLPARAVYADLNQIGDMPLPFIAHYGDKHYVVVREQLSDGNLSVYDNRLEQLVIMSEAELAEQWSGLAVVFEDNGTVFRDPTADELMQMGGCCGLPRPEEDLGNDCDQPSGCARGKPVWSVNPINMNFYIQDVPMWYETERGPDIEIWINYNSQDSLNSLRPVGNKWTLNYASYMMQGPNGEITLVMPNGRRDVWQENNSGGTVTYTAPAERESSTLKLAPGTQNFYNLTLGDGNTYYYSIPTGMPAGENLLLTRITDPEGQSVFIDHDANGNITKVRDALSREWDFDYNANGYLETVSDPFGRTCTFGYTIALDGQSYNLTSQTDMGGISYGYDYDQNSALAYSLSALTVSGYVHDELGNPLSGVNIVSGVSGSAVTDSNGMYTVYGGFPQRFLTAEKAGYGSITAPLDSVDGDNGTLDFILTLGAPDETLVDSLESVYVSEITMPAGTTQIYIEPADGIINGMNPYPDYGADMWENYRITVTDPLEGVQEYYFNGFSNYAWYRDQNQMLSTLPWDTAPKTRFDFEIVSGNKGAISKVTYANDDYEEFSNFTSSMQPQTVRDARGETHTYTYNDQGSVLTYKNPRGYTTTYDYTSNGVDLWKVTNHEGVIEMELDYTGDLLAASGSSGTSGTASVAVGSKLLGIKDAEGNLTKFYYDVNNMLSSVVNAKLETTTFVRNDPTYPYRISSIEQGGITLREFGYDDAGRVTSQTDTVGPLATGGTVEHHTRIMAYDGLNRLTRVDYPDGTYESWNWTCCNLDYSRDRNGNQTDFYYDANQRMIARKDAQGRVTHFGYEPNGNLETLHDAEGNLTRWVYDPRNRPEFKIYADDKQVQYAYDGNGNVTDFTNARGQTIKYVFDANGNLDAMHLDGNTASIDTAAGDVDYTYDTLDRMDTMIDRFGTTVFTYDDNNRVDTVDGPWASDLIDYDYDELGRSLGRSINSVAASVVYDSLGRIDSMTNTLGTFDYQYTGTPGLLDKVVYPNQQETEYSWYGETGDFRLQQIKNIDKLGGMLSQFDYSYDPAGNIIDWRRQLGGNPATNTNYGYDKAYQLLSAVEKAVSNGTVVSSESWRYDRVGNRTFAQDGMSSQASAYNDLNQLTGSEGGPTLFSGTLDEPANVTVGGTTARLLPDGAFEAELELAPGTHDVDIVATDGSGNTASDTYQVTVPIIAAQTYLYDDDGNLVADLEKTYEWDALNRLTAINYVGTTLRSEFEYDGLSRRSRIIEKDNGVEQSNHIYLWSDSSIVEKRDSTGATVLRQYFGNGFTEGANDYFYTKDHLGSIREVVADNGSTVESKYEYTPWGEAIKIGGTGVESDFLYTGHYYHAEGNLFLTWFRAYDPGLGRWLSRDPLGFVDGPNIYAYVGNNPIRFIDPFGLSRRMPEGKCKARNKIPSYWDYFRGWRSANYATETAARRFSSINQHNTRADAFRHALWTADMTRIMGPERASRIADGHENTINNHPREKSMDLHNNDVGRQIAEENPGLDRNELEQKVYEAACDGRLQDTP</sequence>
<gene>
    <name evidence="3" type="ORF">RZN69_03785</name>
</gene>
<dbReference type="Gene3D" id="2.180.10.10">
    <property type="entry name" value="RHS repeat-associated core"/>
    <property type="match status" value="3"/>
</dbReference>
<dbReference type="SUPFAM" id="SSF49464">
    <property type="entry name" value="Carboxypeptidase regulatory domain-like"/>
    <property type="match status" value="1"/>
</dbReference>
<dbReference type="Proteomes" id="UP001304300">
    <property type="component" value="Chromosome"/>
</dbReference>
<dbReference type="Pfam" id="PF05593">
    <property type="entry name" value="RHS_repeat"/>
    <property type="match status" value="1"/>
</dbReference>
<dbReference type="InterPro" id="IPR022385">
    <property type="entry name" value="Rhs_assc_core"/>
</dbReference>
<dbReference type="NCBIfam" id="TIGR03696">
    <property type="entry name" value="Rhs_assc_core"/>
    <property type="match status" value="1"/>
</dbReference>
<evidence type="ECO:0000256" key="1">
    <source>
        <dbReference type="ARBA" id="ARBA00022737"/>
    </source>
</evidence>
<dbReference type="Gene3D" id="1.25.40.10">
    <property type="entry name" value="Tetratricopeptide repeat domain"/>
    <property type="match status" value="1"/>
</dbReference>
<evidence type="ECO:0000313" key="4">
    <source>
        <dbReference type="Proteomes" id="UP001304300"/>
    </source>
</evidence>
<dbReference type="Gene3D" id="3.90.70.10">
    <property type="entry name" value="Cysteine proteinases"/>
    <property type="match status" value="1"/>
</dbReference>
<dbReference type="EMBL" id="CP136920">
    <property type="protein sequence ID" value="WOO42197.1"/>
    <property type="molecule type" value="Genomic_DNA"/>
</dbReference>
<dbReference type="InterPro" id="IPR006530">
    <property type="entry name" value="YD"/>
</dbReference>
<protein>
    <submittedName>
        <fullName evidence="3">RHS repeat-associated core domain-containing protein</fullName>
    </submittedName>
</protein>
<dbReference type="InterPro" id="IPR056823">
    <property type="entry name" value="TEN-like_YD-shell"/>
</dbReference>
<keyword evidence="1" id="KW-0677">Repeat</keyword>
<dbReference type="Pfam" id="PF25023">
    <property type="entry name" value="TEN_YD-shell"/>
    <property type="match status" value="2"/>
</dbReference>
<dbReference type="GO" id="GO:0016020">
    <property type="term" value="C:membrane"/>
    <property type="evidence" value="ECO:0007669"/>
    <property type="project" value="InterPro"/>
</dbReference>
<dbReference type="Gene3D" id="3.90.930.1">
    <property type="match status" value="1"/>
</dbReference>
<dbReference type="NCBIfam" id="TIGR01643">
    <property type="entry name" value="YD_repeat_2x"/>
    <property type="match status" value="3"/>
</dbReference>
<evidence type="ECO:0000313" key="3">
    <source>
        <dbReference type="EMBL" id="WOO42197.1"/>
    </source>
</evidence>
<keyword evidence="4" id="KW-1185">Reference proteome</keyword>
<reference evidence="3 4" key="1">
    <citation type="submission" date="2023-10" db="EMBL/GenBank/DDBJ databases">
        <title>Rubellicoccus peritrichatus gen. nov., sp. nov., isolated from an algae of coral reef tank.</title>
        <authorList>
            <person name="Luo J."/>
        </authorList>
    </citation>
    <scope>NUCLEOTIDE SEQUENCE [LARGE SCALE GENOMIC DNA]</scope>
    <source>
        <strain evidence="3 4">CR14</strain>
    </source>
</reference>
<dbReference type="PANTHER" id="PTHR32305:SF15">
    <property type="entry name" value="PROTEIN RHSA-RELATED"/>
    <property type="match status" value="1"/>
</dbReference>
<evidence type="ECO:0000259" key="2">
    <source>
        <dbReference type="PROSITE" id="PS50990"/>
    </source>
</evidence>
<dbReference type="GO" id="GO:0008233">
    <property type="term" value="F:peptidase activity"/>
    <property type="evidence" value="ECO:0007669"/>
    <property type="project" value="InterPro"/>
</dbReference>